<feature type="domain" description="AAA" evidence="1">
    <location>
        <begin position="10"/>
        <end position="182"/>
    </location>
</feature>
<dbReference type="InterPro" id="IPR027417">
    <property type="entry name" value="P-loop_NTPase"/>
</dbReference>
<evidence type="ECO:0000313" key="2">
    <source>
        <dbReference type="EMBL" id="OLP61800.1"/>
    </source>
</evidence>
<accession>A0A1Q9B1C2</accession>
<dbReference type="PANTHER" id="PTHR13696">
    <property type="entry name" value="P-LOOP CONTAINING NUCLEOSIDE TRIPHOSPHATE HYDROLASE"/>
    <property type="match status" value="1"/>
</dbReference>
<dbReference type="CDD" id="cd02042">
    <property type="entry name" value="ParAB_family"/>
    <property type="match status" value="1"/>
</dbReference>
<name>A0A1Q9B1C2_9HYPH</name>
<dbReference type="Gene3D" id="3.40.50.300">
    <property type="entry name" value="P-loop containing nucleotide triphosphate hydrolases"/>
    <property type="match status" value="1"/>
</dbReference>
<dbReference type="Proteomes" id="UP000186364">
    <property type="component" value="Unassembled WGS sequence"/>
</dbReference>
<dbReference type="InterPro" id="IPR050678">
    <property type="entry name" value="DNA_Partitioning_ATPase"/>
</dbReference>
<evidence type="ECO:0000259" key="1">
    <source>
        <dbReference type="Pfam" id="PF13614"/>
    </source>
</evidence>
<dbReference type="InterPro" id="IPR025669">
    <property type="entry name" value="AAA_dom"/>
</dbReference>
<gene>
    <name evidence="2" type="ORF">BJF93_19085</name>
</gene>
<organism evidence="2 3">
    <name type="scientific">Xaviernesmea oryzae</name>
    <dbReference type="NCBI Taxonomy" id="464029"/>
    <lineage>
        <taxon>Bacteria</taxon>
        <taxon>Pseudomonadati</taxon>
        <taxon>Pseudomonadota</taxon>
        <taxon>Alphaproteobacteria</taxon>
        <taxon>Hyphomicrobiales</taxon>
        <taxon>Rhizobiaceae</taxon>
        <taxon>Rhizobium/Agrobacterium group</taxon>
        <taxon>Xaviernesmea</taxon>
    </lineage>
</organism>
<proteinExistence type="predicted"/>
<dbReference type="SUPFAM" id="SSF52540">
    <property type="entry name" value="P-loop containing nucleoside triphosphate hydrolases"/>
    <property type="match status" value="1"/>
</dbReference>
<dbReference type="PANTHER" id="PTHR13696:SF52">
    <property type="entry name" value="PARA FAMILY PROTEIN CT_582"/>
    <property type="match status" value="1"/>
</dbReference>
<evidence type="ECO:0000313" key="3">
    <source>
        <dbReference type="Proteomes" id="UP000186364"/>
    </source>
</evidence>
<comment type="caution">
    <text evidence="2">The sequence shown here is derived from an EMBL/GenBank/DDBJ whole genome shotgun (WGS) entry which is preliminary data.</text>
</comment>
<dbReference type="RefSeq" id="WP_075626103.1">
    <property type="nucleotide sequence ID" value="NZ_FOAM01000012.1"/>
</dbReference>
<reference evidence="2 3" key="1">
    <citation type="submission" date="2016-09" db="EMBL/GenBank/DDBJ databases">
        <title>Rhizobium sp. nov., a novel species isolated from the rice rhizosphere.</title>
        <authorList>
            <person name="Zhao J."/>
            <person name="Zhang X."/>
        </authorList>
    </citation>
    <scope>NUCLEOTIDE SEQUENCE [LARGE SCALE GENOMIC DNA]</scope>
    <source>
        <strain evidence="2 3">1.7048</strain>
    </source>
</reference>
<protein>
    <recommendedName>
        <fullName evidence="1">AAA domain-containing protein</fullName>
    </recommendedName>
</protein>
<dbReference type="Pfam" id="PF13614">
    <property type="entry name" value="AAA_31"/>
    <property type="match status" value="1"/>
</dbReference>
<sequence length="297" mass="31156">MTKTGTGPFVVAVANRKGGTGKTTTSANLAAGFARAGLSTLLVDMDSQGHAGLAFDVSAAKGEPTVHRIFTEGPQALAAAIRRTPPERGWPDVVPADTFSPHPPGDAAPGLLAEALAVPEVAARYRVVVIDTAPALDPLMVTALSAAQAVVIPFVPHPLAVEGVRQFARVFFSIRLGQNPGLKHVALLPVMANPHFLLHRRMIEALTGEFGAERIAGLIRTDIRLADAFFHRRPIFDHAPAGHGARDYEALVRHLAESWHLSPSAAGSGRGMAADQNSSIFGTAAAPPASAWPIAVR</sequence>
<dbReference type="EMBL" id="MKIP01000030">
    <property type="protein sequence ID" value="OLP61800.1"/>
    <property type="molecule type" value="Genomic_DNA"/>
</dbReference>
<keyword evidence="3" id="KW-1185">Reference proteome</keyword>
<dbReference type="AlphaFoldDB" id="A0A1Q9B1C2"/>